<dbReference type="PRINTS" id="PR00741">
    <property type="entry name" value="GLHYDRLASE29"/>
</dbReference>
<keyword evidence="7 10" id="KW-0326">Glycosidase</keyword>
<keyword evidence="6" id="KW-0325">Glycoprotein</keyword>
<dbReference type="AlphaFoldDB" id="A0A226F5S1"/>
<dbReference type="SMART" id="SM00812">
    <property type="entry name" value="Alpha_L_fucos"/>
    <property type="match status" value="1"/>
</dbReference>
<dbReference type="OrthoDB" id="6039950at2759"/>
<dbReference type="Pfam" id="PF01120">
    <property type="entry name" value="Alpha_L_fucos"/>
    <property type="match status" value="1"/>
</dbReference>
<dbReference type="InterPro" id="IPR000933">
    <property type="entry name" value="Glyco_hydro_29"/>
</dbReference>
<dbReference type="EMBL" id="LNIX01000001">
    <property type="protein sequence ID" value="OXA64236.1"/>
    <property type="molecule type" value="Genomic_DNA"/>
</dbReference>
<evidence type="ECO:0000259" key="12">
    <source>
        <dbReference type="Pfam" id="PF16757"/>
    </source>
</evidence>
<feature type="signal peptide" evidence="10">
    <location>
        <begin position="1"/>
        <end position="20"/>
    </location>
</feature>
<feature type="chain" id="PRO_5016197008" description="Putative alpha-L-fucosidase" evidence="10">
    <location>
        <begin position="21"/>
        <end position="489"/>
    </location>
</feature>
<dbReference type="PANTHER" id="PTHR10030">
    <property type="entry name" value="ALPHA-L-FUCOSIDASE"/>
    <property type="match status" value="1"/>
</dbReference>
<evidence type="ECO:0000256" key="8">
    <source>
        <dbReference type="ARBA" id="ARBA00074133"/>
    </source>
</evidence>
<evidence type="ECO:0000256" key="7">
    <source>
        <dbReference type="ARBA" id="ARBA00023295"/>
    </source>
</evidence>
<dbReference type="InterPro" id="IPR031919">
    <property type="entry name" value="Fucosidase_C"/>
</dbReference>
<sequence>MHSRLAIILFMLSIFYPSMSKSGLPVTKILYHADKSQETSSRPYNFTPTWKSLDSRPLPEWYDKAKIGIKFAWGVFSVPSFHGEWFWYDWKTYKYPDVVSFMRDNYPPNFTYQDFASDFTAQFYNTSEWVDLIEKYGAKYVVFNGKHHEGYTMYPSKYSFGWNSVDVGSGRDLLGELATELRQRRNDIKFGIYHSWYEFYNPLYLLDKKNGFNTSEFVERKTYPELIEAVMSYKPEIIWSDGDWEAEEGYWKSKEFLAWLYNSSPVKNTVVVNDRWGRGTGCKHGGYFNCQDRYNPGVLQPHKWENVLSVDTISWGYRRNALVQDYHTTQELIMQMVMTVSCGGNFLLNIGPTREGMIPPISQERLVQIGMWLRINGDAIYDTIPWTRAQNDYVSPGVWYTYKPRENKLFAILLETNWPKEGQLVLGSVDSKMMKISSVGIYGVLDKGEKLLAWLPCVEGGGCKDGGIIVTLPNIRPNSRNRLQNSKNK</sequence>
<evidence type="ECO:0000256" key="6">
    <source>
        <dbReference type="ARBA" id="ARBA00023180"/>
    </source>
</evidence>
<organism evidence="13 14">
    <name type="scientific">Folsomia candida</name>
    <name type="common">Springtail</name>
    <dbReference type="NCBI Taxonomy" id="158441"/>
    <lineage>
        <taxon>Eukaryota</taxon>
        <taxon>Metazoa</taxon>
        <taxon>Ecdysozoa</taxon>
        <taxon>Arthropoda</taxon>
        <taxon>Hexapoda</taxon>
        <taxon>Collembola</taxon>
        <taxon>Entomobryomorpha</taxon>
        <taxon>Isotomoidea</taxon>
        <taxon>Isotomidae</taxon>
        <taxon>Proisotominae</taxon>
        <taxon>Folsomia</taxon>
    </lineage>
</organism>
<reference evidence="13 14" key="1">
    <citation type="submission" date="2015-12" db="EMBL/GenBank/DDBJ databases">
        <title>The genome of Folsomia candida.</title>
        <authorList>
            <person name="Faddeeva A."/>
            <person name="Derks M.F."/>
            <person name="Anvar Y."/>
            <person name="Smit S."/>
            <person name="Van Straalen N."/>
            <person name="Roelofs D."/>
        </authorList>
    </citation>
    <scope>NUCLEOTIDE SEQUENCE [LARGE SCALE GENOMIC DNA]</scope>
    <source>
        <strain evidence="13 14">VU population</strain>
        <tissue evidence="13">Whole body</tissue>
    </source>
</reference>
<proteinExistence type="inferred from homology"/>
<feature type="domain" description="Glycoside hydrolase family 29 N-terminal" evidence="11">
    <location>
        <begin position="39"/>
        <end position="378"/>
    </location>
</feature>
<comment type="similarity">
    <text evidence="2 10">Belongs to the glycosyl hydrolase 29 family.</text>
</comment>
<evidence type="ECO:0000256" key="4">
    <source>
        <dbReference type="ARBA" id="ARBA00022729"/>
    </source>
</evidence>
<name>A0A226F5S1_FOLCA</name>
<comment type="caution">
    <text evidence="13">The sequence shown here is derived from an EMBL/GenBank/DDBJ whole genome shotgun (WGS) entry which is preliminary data.</text>
</comment>
<dbReference type="GO" id="GO:0016139">
    <property type="term" value="P:glycoside catabolic process"/>
    <property type="evidence" value="ECO:0007669"/>
    <property type="project" value="TreeGrafter"/>
</dbReference>
<dbReference type="PANTHER" id="PTHR10030:SF37">
    <property type="entry name" value="ALPHA-L-FUCOSIDASE-RELATED"/>
    <property type="match status" value="1"/>
</dbReference>
<keyword evidence="4 10" id="KW-0732">Signal</keyword>
<evidence type="ECO:0000256" key="1">
    <source>
        <dbReference type="ARBA" id="ARBA00004071"/>
    </source>
</evidence>
<dbReference type="SUPFAM" id="SSF51445">
    <property type="entry name" value="(Trans)glycosidases"/>
    <property type="match status" value="1"/>
</dbReference>
<dbReference type="GO" id="GO:0006004">
    <property type="term" value="P:fucose metabolic process"/>
    <property type="evidence" value="ECO:0007669"/>
    <property type="project" value="InterPro"/>
</dbReference>
<dbReference type="InterPro" id="IPR017853">
    <property type="entry name" value="GH"/>
</dbReference>
<dbReference type="Pfam" id="PF16757">
    <property type="entry name" value="Fucosidase_C"/>
    <property type="match status" value="1"/>
</dbReference>
<dbReference type="Proteomes" id="UP000198287">
    <property type="component" value="Unassembled WGS sequence"/>
</dbReference>
<dbReference type="GO" id="GO:0005764">
    <property type="term" value="C:lysosome"/>
    <property type="evidence" value="ECO:0007669"/>
    <property type="project" value="TreeGrafter"/>
</dbReference>
<protein>
    <recommendedName>
        <fullName evidence="8">Putative alpha-L-fucosidase</fullName>
        <ecNumber evidence="3">3.2.1.51</ecNumber>
    </recommendedName>
    <alternativeName>
        <fullName evidence="9">Alpha-L-fucoside fucohydrolase</fullName>
    </alternativeName>
</protein>
<evidence type="ECO:0000313" key="14">
    <source>
        <dbReference type="Proteomes" id="UP000198287"/>
    </source>
</evidence>
<dbReference type="Gene3D" id="3.20.20.80">
    <property type="entry name" value="Glycosidases"/>
    <property type="match status" value="1"/>
</dbReference>
<dbReference type="InterPro" id="IPR057739">
    <property type="entry name" value="Glyco_hydro_29_N"/>
</dbReference>
<gene>
    <name evidence="13" type="ORF">Fcan01_01151</name>
</gene>
<evidence type="ECO:0000313" key="13">
    <source>
        <dbReference type="EMBL" id="OXA64236.1"/>
    </source>
</evidence>
<dbReference type="EC" id="3.2.1.51" evidence="3"/>
<dbReference type="InterPro" id="IPR016286">
    <property type="entry name" value="FUC_metazoa-typ"/>
</dbReference>
<feature type="domain" description="Alpha-L-fucosidase C-terminal" evidence="12">
    <location>
        <begin position="390"/>
        <end position="479"/>
    </location>
</feature>
<dbReference type="OMA" id="MWLRING"/>
<evidence type="ECO:0000259" key="11">
    <source>
        <dbReference type="Pfam" id="PF01120"/>
    </source>
</evidence>
<evidence type="ECO:0000256" key="5">
    <source>
        <dbReference type="ARBA" id="ARBA00022801"/>
    </source>
</evidence>
<keyword evidence="5 10" id="KW-0378">Hydrolase</keyword>
<dbReference type="PIRSF" id="PIRSF001092">
    <property type="entry name" value="Alpha-L-fucosidase"/>
    <property type="match status" value="1"/>
</dbReference>
<evidence type="ECO:0000256" key="2">
    <source>
        <dbReference type="ARBA" id="ARBA00007951"/>
    </source>
</evidence>
<accession>A0A226F5S1</accession>
<evidence type="ECO:0000256" key="9">
    <source>
        <dbReference type="ARBA" id="ARBA00081661"/>
    </source>
</evidence>
<evidence type="ECO:0000256" key="10">
    <source>
        <dbReference type="PIRNR" id="PIRNR001092"/>
    </source>
</evidence>
<comment type="function">
    <text evidence="1">Alpha-L-fucosidase is responsible for hydrolyzing the alpha-1,6-linked fucose joined to the reducing-end N-acetylglucosamine of the carbohydrate moieties of glycoproteins.</text>
</comment>
<dbReference type="FunFam" id="3.20.20.80:FF:000027">
    <property type="entry name" value="Alpha-L-fucosidase"/>
    <property type="match status" value="1"/>
</dbReference>
<evidence type="ECO:0000256" key="3">
    <source>
        <dbReference type="ARBA" id="ARBA00012662"/>
    </source>
</evidence>
<dbReference type="GO" id="GO:0004560">
    <property type="term" value="F:alpha-L-fucosidase activity"/>
    <property type="evidence" value="ECO:0007669"/>
    <property type="project" value="UniProtKB-EC"/>
</dbReference>
<keyword evidence="14" id="KW-1185">Reference proteome</keyword>